<gene>
    <name evidence="1" type="ORF">ElP_28840</name>
</gene>
<protein>
    <submittedName>
        <fullName evidence="1">Uncharacterized protein</fullName>
    </submittedName>
</protein>
<dbReference type="Proteomes" id="UP000317835">
    <property type="component" value="Chromosome"/>
</dbReference>
<name>A0A518H2E2_9BACT</name>
<dbReference type="KEGG" id="tpla:ElP_28840"/>
<sequence length="84" mass="9533">MSNAVELTKERIVRQTDADCVFTDGYGVRWFKYEFKYPHRRPEGSLADFAFDIWATSDQDAAERLASIKASAKIQGRIVTGIDT</sequence>
<accession>A0A518H2E2</accession>
<evidence type="ECO:0000313" key="2">
    <source>
        <dbReference type="Proteomes" id="UP000317835"/>
    </source>
</evidence>
<dbReference type="OrthoDB" id="9994606at2"/>
<proteinExistence type="predicted"/>
<dbReference type="EMBL" id="CP036426">
    <property type="protein sequence ID" value="QDV34987.1"/>
    <property type="molecule type" value="Genomic_DNA"/>
</dbReference>
<organism evidence="1 2">
    <name type="scientific">Tautonia plasticadhaerens</name>
    <dbReference type="NCBI Taxonomy" id="2527974"/>
    <lineage>
        <taxon>Bacteria</taxon>
        <taxon>Pseudomonadati</taxon>
        <taxon>Planctomycetota</taxon>
        <taxon>Planctomycetia</taxon>
        <taxon>Isosphaerales</taxon>
        <taxon>Isosphaeraceae</taxon>
        <taxon>Tautonia</taxon>
    </lineage>
</organism>
<reference evidence="1 2" key="1">
    <citation type="submission" date="2019-02" db="EMBL/GenBank/DDBJ databases">
        <title>Deep-cultivation of Planctomycetes and their phenomic and genomic characterization uncovers novel biology.</title>
        <authorList>
            <person name="Wiegand S."/>
            <person name="Jogler M."/>
            <person name="Boedeker C."/>
            <person name="Pinto D."/>
            <person name="Vollmers J."/>
            <person name="Rivas-Marin E."/>
            <person name="Kohn T."/>
            <person name="Peeters S.H."/>
            <person name="Heuer A."/>
            <person name="Rast P."/>
            <person name="Oberbeckmann S."/>
            <person name="Bunk B."/>
            <person name="Jeske O."/>
            <person name="Meyerdierks A."/>
            <person name="Storesund J.E."/>
            <person name="Kallscheuer N."/>
            <person name="Luecker S."/>
            <person name="Lage O.M."/>
            <person name="Pohl T."/>
            <person name="Merkel B.J."/>
            <person name="Hornburger P."/>
            <person name="Mueller R.-W."/>
            <person name="Bruemmer F."/>
            <person name="Labrenz M."/>
            <person name="Spormann A.M."/>
            <person name="Op den Camp H."/>
            <person name="Overmann J."/>
            <person name="Amann R."/>
            <person name="Jetten M.S.M."/>
            <person name="Mascher T."/>
            <person name="Medema M.H."/>
            <person name="Devos D.P."/>
            <person name="Kaster A.-K."/>
            <person name="Ovreas L."/>
            <person name="Rohde M."/>
            <person name="Galperin M.Y."/>
            <person name="Jogler C."/>
        </authorList>
    </citation>
    <scope>NUCLEOTIDE SEQUENCE [LARGE SCALE GENOMIC DNA]</scope>
    <source>
        <strain evidence="1 2">ElP</strain>
    </source>
</reference>
<dbReference type="AlphaFoldDB" id="A0A518H2E2"/>
<evidence type="ECO:0000313" key="1">
    <source>
        <dbReference type="EMBL" id="QDV34987.1"/>
    </source>
</evidence>
<keyword evidence="2" id="KW-1185">Reference proteome</keyword>
<dbReference type="RefSeq" id="WP_145270272.1">
    <property type="nucleotide sequence ID" value="NZ_CP036426.1"/>
</dbReference>